<gene>
    <name evidence="1" type="ORF">A2925_02765</name>
</gene>
<evidence type="ECO:0000313" key="2">
    <source>
        <dbReference type="Proteomes" id="UP000178256"/>
    </source>
</evidence>
<dbReference type="AlphaFoldDB" id="A0A1F8GIB3"/>
<sequence>MPKVNLDPDRAGRSDLRYDWRTKLVGDGAPIKNRLIWRYGAWIASQTVTKLVFRKRAEVRQVMLEGVNK</sequence>
<proteinExistence type="predicted"/>
<dbReference type="EMBL" id="MGKL01000022">
    <property type="protein sequence ID" value="OGN25135.1"/>
    <property type="molecule type" value="Genomic_DNA"/>
</dbReference>
<organism evidence="1 2">
    <name type="scientific">Candidatus Yanofskybacteria bacterium RIFCSPLOWO2_01_FULL_44_22</name>
    <dbReference type="NCBI Taxonomy" id="1802697"/>
    <lineage>
        <taxon>Bacteria</taxon>
        <taxon>Candidatus Yanofskyibacteriota</taxon>
    </lineage>
</organism>
<reference evidence="1 2" key="1">
    <citation type="journal article" date="2016" name="Nat. Commun.">
        <title>Thousands of microbial genomes shed light on interconnected biogeochemical processes in an aquifer system.</title>
        <authorList>
            <person name="Anantharaman K."/>
            <person name="Brown C.T."/>
            <person name="Hug L.A."/>
            <person name="Sharon I."/>
            <person name="Castelle C.J."/>
            <person name="Probst A.J."/>
            <person name="Thomas B.C."/>
            <person name="Singh A."/>
            <person name="Wilkins M.J."/>
            <person name="Karaoz U."/>
            <person name="Brodie E.L."/>
            <person name="Williams K.H."/>
            <person name="Hubbard S.S."/>
            <person name="Banfield J.F."/>
        </authorList>
    </citation>
    <scope>NUCLEOTIDE SEQUENCE [LARGE SCALE GENOMIC DNA]</scope>
</reference>
<dbReference type="Proteomes" id="UP000178256">
    <property type="component" value="Unassembled WGS sequence"/>
</dbReference>
<dbReference type="STRING" id="1802697.A2925_02765"/>
<protein>
    <submittedName>
        <fullName evidence="1">Uncharacterized protein</fullName>
    </submittedName>
</protein>
<name>A0A1F8GIB3_9BACT</name>
<comment type="caution">
    <text evidence="1">The sequence shown here is derived from an EMBL/GenBank/DDBJ whole genome shotgun (WGS) entry which is preliminary data.</text>
</comment>
<evidence type="ECO:0000313" key="1">
    <source>
        <dbReference type="EMBL" id="OGN25135.1"/>
    </source>
</evidence>
<accession>A0A1F8GIB3</accession>